<proteinExistence type="predicted"/>
<dbReference type="PANTHER" id="PTHR48025">
    <property type="entry name" value="OS02G0815200 PROTEIN"/>
    <property type="match status" value="1"/>
</dbReference>
<dbReference type="GO" id="GO:0009535">
    <property type="term" value="C:chloroplast thylakoid membrane"/>
    <property type="evidence" value="ECO:0007669"/>
    <property type="project" value="TreeGrafter"/>
</dbReference>
<dbReference type="SMART" id="SM00360">
    <property type="entry name" value="RRM"/>
    <property type="match status" value="2"/>
</dbReference>
<dbReference type="PROSITE" id="PS50102">
    <property type="entry name" value="RRM"/>
    <property type="match status" value="2"/>
</dbReference>
<evidence type="ECO:0000256" key="3">
    <source>
        <dbReference type="SAM" id="MobiDB-lite"/>
    </source>
</evidence>
<keyword evidence="1 2" id="KW-0694">RNA-binding</keyword>
<sequence length="285" mass="32116">MALLRLLPPPSTTTNHHQPPLFTPLHKPPHHIISPNNYFSLSLSCTPKKSNLFVFHVATSSLQETTKHEEVEEGEEFSDTRLLAQNVPWNCTVDDLRPLFEKFGTVVDIELSMYNKTRNRGLAFVTMGSPEEALAAFNSLESFEFEGRMLKLNWARPKKVKPVNPPPQPKPMPIHNLFVANLSFQARAKDLTEFFNADKGNVVSAEVIFYDNPRKSAGYGFVSFNTKAEAEAALVQFQGKEFMGRPIRVARSKRFLRNATKDAMELSNAATEINHLQTSDELVEA</sequence>
<dbReference type="Gene3D" id="3.30.70.330">
    <property type="match status" value="2"/>
</dbReference>
<dbReference type="Proteomes" id="UP001454036">
    <property type="component" value="Unassembled WGS sequence"/>
</dbReference>
<evidence type="ECO:0000256" key="1">
    <source>
        <dbReference type="ARBA" id="ARBA00022884"/>
    </source>
</evidence>
<gene>
    <name evidence="5" type="ORF">LIER_25102</name>
</gene>
<dbReference type="PANTHER" id="PTHR48025:SF17">
    <property type="entry name" value="28 KDA RIBONUCLEOPROTEIN, CHLOROPLASTIC"/>
    <property type="match status" value="1"/>
</dbReference>
<dbReference type="GO" id="GO:1901259">
    <property type="term" value="P:chloroplast rRNA processing"/>
    <property type="evidence" value="ECO:0007669"/>
    <property type="project" value="TreeGrafter"/>
</dbReference>
<keyword evidence="6" id="KW-1185">Reference proteome</keyword>
<dbReference type="Pfam" id="PF00076">
    <property type="entry name" value="RRM_1"/>
    <property type="match status" value="2"/>
</dbReference>
<dbReference type="GO" id="GO:0003729">
    <property type="term" value="F:mRNA binding"/>
    <property type="evidence" value="ECO:0007669"/>
    <property type="project" value="TreeGrafter"/>
</dbReference>
<dbReference type="AlphaFoldDB" id="A0AAV3R5N5"/>
<evidence type="ECO:0000313" key="5">
    <source>
        <dbReference type="EMBL" id="GAA0170951.1"/>
    </source>
</evidence>
<dbReference type="EMBL" id="BAABME010007463">
    <property type="protein sequence ID" value="GAA0170951.1"/>
    <property type="molecule type" value="Genomic_DNA"/>
</dbReference>
<dbReference type="SUPFAM" id="SSF54928">
    <property type="entry name" value="RNA-binding domain, RBD"/>
    <property type="match status" value="1"/>
</dbReference>
<dbReference type="InterPro" id="IPR012677">
    <property type="entry name" value="Nucleotide-bd_a/b_plait_sf"/>
</dbReference>
<accession>A0AAV3R5N5</accession>
<name>A0AAV3R5N5_LITER</name>
<reference evidence="5 6" key="1">
    <citation type="submission" date="2024-01" db="EMBL/GenBank/DDBJ databases">
        <title>The complete chloroplast genome sequence of Lithospermum erythrorhizon: insights into the phylogenetic relationship among Boraginaceae species and the maternal lineages of purple gromwells.</title>
        <authorList>
            <person name="Okada T."/>
            <person name="Watanabe K."/>
        </authorList>
    </citation>
    <scope>NUCLEOTIDE SEQUENCE [LARGE SCALE GENOMIC DNA]</scope>
</reference>
<organism evidence="5 6">
    <name type="scientific">Lithospermum erythrorhizon</name>
    <name type="common">Purple gromwell</name>
    <name type="synonym">Lithospermum officinale var. erythrorhizon</name>
    <dbReference type="NCBI Taxonomy" id="34254"/>
    <lineage>
        <taxon>Eukaryota</taxon>
        <taxon>Viridiplantae</taxon>
        <taxon>Streptophyta</taxon>
        <taxon>Embryophyta</taxon>
        <taxon>Tracheophyta</taxon>
        <taxon>Spermatophyta</taxon>
        <taxon>Magnoliopsida</taxon>
        <taxon>eudicotyledons</taxon>
        <taxon>Gunneridae</taxon>
        <taxon>Pentapetalae</taxon>
        <taxon>asterids</taxon>
        <taxon>lamiids</taxon>
        <taxon>Boraginales</taxon>
        <taxon>Boraginaceae</taxon>
        <taxon>Boraginoideae</taxon>
        <taxon>Lithospermeae</taxon>
        <taxon>Lithospermum</taxon>
    </lineage>
</organism>
<feature type="domain" description="RRM" evidence="4">
    <location>
        <begin position="80"/>
        <end position="157"/>
    </location>
</feature>
<dbReference type="InterPro" id="IPR000504">
    <property type="entry name" value="RRM_dom"/>
</dbReference>
<evidence type="ECO:0000259" key="4">
    <source>
        <dbReference type="PROSITE" id="PS50102"/>
    </source>
</evidence>
<evidence type="ECO:0000313" key="6">
    <source>
        <dbReference type="Proteomes" id="UP001454036"/>
    </source>
</evidence>
<protein>
    <submittedName>
        <fullName evidence="5">RNA splicing factor</fullName>
    </submittedName>
</protein>
<dbReference type="InterPro" id="IPR050502">
    <property type="entry name" value="Euk_RNA-bind_prot"/>
</dbReference>
<feature type="domain" description="RRM" evidence="4">
    <location>
        <begin position="175"/>
        <end position="254"/>
    </location>
</feature>
<feature type="region of interest" description="Disordered" evidence="3">
    <location>
        <begin position="1"/>
        <end position="21"/>
    </location>
</feature>
<evidence type="ECO:0000256" key="2">
    <source>
        <dbReference type="PROSITE-ProRule" id="PRU00176"/>
    </source>
</evidence>
<dbReference type="InterPro" id="IPR035979">
    <property type="entry name" value="RBD_domain_sf"/>
</dbReference>
<comment type="caution">
    <text evidence="5">The sequence shown here is derived from an EMBL/GenBank/DDBJ whole genome shotgun (WGS) entry which is preliminary data.</text>
</comment>